<dbReference type="InterPro" id="IPR050896">
    <property type="entry name" value="Mito_lipid_metab_GTPase"/>
</dbReference>
<dbReference type="Gene3D" id="3.40.50.300">
    <property type="entry name" value="P-loop containing nucleotide triphosphate hydrolases"/>
    <property type="match status" value="1"/>
</dbReference>
<dbReference type="InterPro" id="IPR027417">
    <property type="entry name" value="P-loop_NTPase"/>
</dbReference>
<sequence length="391" mass="45023">MEKTCKGCGLKLQSEDAKKEGYVPYEKLISNQEIVCKRCFRLKHYGENLEKEEDKLSYQVEVKKAIKEADIVMPIFDIIDFESSFTDEIIDLLEDKTILAIINKIDLLPGYIHVAEVSKWIKYYFTENNIYPEDIAYISAKNKYGVNGIFRKIQYIAKNILKKNLDSNIKITVVGVSNVGKSNLINLLLEKNVNTVSKFSGTTKKIIKNKKKTKEYMLTIIDTPGLIPYGRLSDLLNSDLSYKLVPSGEISRKTFRLKENQVFMFENLAYFQVMEIPDGKASAIISAYASREIKFHVTNIDKAKELSKNDFFKFLDEENYNKYFNNEFVTKEFIINENEDFVIAGLGYVEVKRGPITINVTLPKDVKAVVRKSISKNSDLEEEIDEDDLCW</sequence>
<dbReference type="EMBL" id="JABMKT010000011">
    <property type="protein sequence ID" value="NYV27767.1"/>
    <property type="molecule type" value="Genomic_DNA"/>
</dbReference>
<evidence type="ECO:0000313" key="4">
    <source>
        <dbReference type="Proteomes" id="UP000526184"/>
    </source>
</evidence>
<accession>A0A7Z0PFT5</accession>
<feature type="domain" description="NOA1/YqeH-like C-terminal" evidence="2">
    <location>
        <begin position="286"/>
        <end position="374"/>
    </location>
</feature>
<dbReference type="NCBIfam" id="TIGR00231">
    <property type="entry name" value="small_GTP"/>
    <property type="match status" value="1"/>
</dbReference>
<dbReference type="AlphaFoldDB" id="A0A7Z0PFT5"/>
<organism evidence="3 4">
    <name type="scientific">Streptobacillus felis</name>
    <dbReference type="NCBI Taxonomy" id="1384509"/>
    <lineage>
        <taxon>Bacteria</taxon>
        <taxon>Fusobacteriati</taxon>
        <taxon>Fusobacteriota</taxon>
        <taxon>Fusobacteriia</taxon>
        <taxon>Fusobacteriales</taxon>
        <taxon>Leptotrichiaceae</taxon>
        <taxon>Streptobacillus</taxon>
    </lineage>
</organism>
<keyword evidence="4" id="KW-1185">Reference proteome</keyword>
<dbReference type="PANTHER" id="PTHR46434:SF1">
    <property type="entry name" value="GENETIC INTERACTOR OF PROHIBITINS 3, MITOCHONDRIAL"/>
    <property type="match status" value="1"/>
</dbReference>
<proteinExistence type="predicted"/>
<evidence type="ECO:0000259" key="2">
    <source>
        <dbReference type="Pfam" id="PF21516"/>
    </source>
</evidence>
<dbReference type="PANTHER" id="PTHR46434">
    <property type="entry name" value="GENETIC INTERACTOR OF PROHIBITINS 3, MITOCHONDRIAL"/>
    <property type="match status" value="1"/>
</dbReference>
<comment type="caution">
    <text evidence="3">The sequence shown here is derived from an EMBL/GenBank/DDBJ whole genome shotgun (WGS) entry which is preliminary data.</text>
</comment>
<evidence type="ECO:0000259" key="1">
    <source>
        <dbReference type="Pfam" id="PF01926"/>
    </source>
</evidence>
<dbReference type="Pfam" id="PF21516">
    <property type="entry name" value="YqeH-like_C"/>
    <property type="match status" value="1"/>
</dbReference>
<dbReference type="SUPFAM" id="SSF52540">
    <property type="entry name" value="P-loop containing nucleoside triphosphate hydrolases"/>
    <property type="match status" value="1"/>
</dbReference>
<evidence type="ECO:0000313" key="3">
    <source>
        <dbReference type="EMBL" id="NYV27767.1"/>
    </source>
</evidence>
<feature type="domain" description="G" evidence="1">
    <location>
        <begin position="170"/>
        <end position="228"/>
    </location>
</feature>
<dbReference type="InterPro" id="IPR048422">
    <property type="entry name" value="NOA1/YqeH-like_C"/>
</dbReference>
<dbReference type="RefSeq" id="WP_180135792.1">
    <property type="nucleotide sequence ID" value="NZ_JABMKT010000011.1"/>
</dbReference>
<dbReference type="GO" id="GO:0005525">
    <property type="term" value="F:GTP binding"/>
    <property type="evidence" value="ECO:0007669"/>
    <property type="project" value="InterPro"/>
</dbReference>
<dbReference type="Pfam" id="PF01926">
    <property type="entry name" value="MMR_HSR1"/>
    <property type="match status" value="1"/>
</dbReference>
<dbReference type="InterPro" id="IPR006073">
    <property type="entry name" value="GTP-bd"/>
</dbReference>
<dbReference type="InterPro" id="IPR005225">
    <property type="entry name" value="Small_GTP-bd"/>
</dbReference>
<reference evidence="3 4" key="1">
    <citation type="submission" date="2020-05" db="EMBL/GenBank/DDBJ databases">
        <title>Streptobacillus felis strain LHL191014123.</title>
        <authorList>
            <person name="Fawzy A."/>
            <person name="Rau J."/>
            <person name="Risse K."/>
            <person name="Schauerte N."/>
            <person name="Geiger C."/>
            <person name="Blom J."/>
            <person name="Imirzalioglu C."/>
            <person name="Falgenhauer J."/>
            <person name="Bach A."/>
            <person name="Herden C."/>
            <person name="Eisenberg T."/>
        </authorList>
    </citation>
    <scope>NUCLEOTIDE SEQUENCE [LARGE SCALE GENOMIC DNA]</scope>
    <source>
        <strain evidence="3 4">LHL191014123</strain>
    </source>
</reference>
<gene>
    <name evidence="3" type="ORF">HP397_02855</name>
</gene>
<dbReference type="Proteomes" id="UP000526184">
    <property type="component" value="Unassembled WGS sequence"/>
</dbReference>
<name>A0A7Z0PFT5_9FUSO</name>
<protein>
    <submittedName>
        <fullName evidence="3">GTP-binding protein</fullName>
    </submittedName>
</protein>